<feature type="domain" description="DpnD/PcfM-like C-terminal" evidence="1">
    <location>
        <begin position="4"/>
        <end position="47"/>
    </location>
</feature>
<evidence type="ECO:0000313" key="2">
    <source>
        <dbReference type="EMBL" id="DAF63623.1"/>
    </source>
</evidence>
<reference evidence="2" key="1">
    <citation type="journal article" date="2021" name="Proc. Natl. Acad. Sci. U.S.A.">
        <title>A Catalog of Tens of Thousands of Viruses from Human Metagenomes Reveals Hidden Associations with Chronic Diseases.</title>
        <authorList>
            <person name="Tisza M.J."/>
            <person name="Buck C.B."/>
        </authorList>
    </citation>
    <scope>NUCLEOTIDE SEQUENCE</scope>
    <source>
        <strain evidence="2">Ctz6O13</strain>
    </source>
</reference>
<dbReference type="EMBL" id="BK032843">
    <property type="protein sequence ID" value="DAF63623.1"/>
    <property type="molecule type" value="Genomic_DNA"/>
</dbReference>
<dbReference type="InterPro" id="IPR025575">
    <property type="entry name" value="DpnD/PcfM_C"/>
</dbReference>
<accession>A0A8S5TKU5</accession>
<proteinExistence type="predicted"/>
<organism evidence="2">
    <name type="scientific">Podoviridae sp. ctz6O13</name>
    <dbReference type="NCBI Taxonomy" id="2827757"/>
    <lineage>
        <taxon>Viruses</taxon>
        <taxon>Duplodnaviria</taxon>
        <taxon>Heunggongvirae</taxon>
        <taxon>Uroviricota</taxon>
        <taxon>Caudoviricetes</taxon>
    </lineage>
</organism>
<evidence type="ECO:0000259" key="1">
    <source>
        <dbReference type="Pfam" id="PF14207"/>
    </source>
</evidence>
<name>A0A8S5TKU5_9CAUD</name>
<sequence length="55" mass="6486">MKKYEILVIETLQKKVMVEASSSEEAKQKVKDLYYDEEIVLSENDFLEVIFEVVD</sequence>
<dbReference type="Pfam" id="PF14207">
    <property type="entry name" value="DpnD-PcfM"/>
    <property type="match status" value="1"/>
</dbReference>
<protein>
    <submittedName>
        <fullName evidence="2">DpnD/PcfM-like protein</fullName>
    </submittedName>
</protein>